<organism evidence="2 3">
    <name type="scientific">Monilinia fructicola</name>
    <name type="common">Brown rot fungus</name>
    <name type="synonym">Ciboria fructicola</name>
    <dbReference type="NCBI Taxonomy" id="38448"/>
    <lineage>
        <taxon>Eukaryota</taxon>
        <taxon>Fungi</taxon>
        <taxon>Dikarya</taxon>
        <taxon>Ascomycota</taxon>
        <taxon>Pezizomycotina</taxon>
        <taxon>Leotiomycetes</taxon>
        <taxon>Helotiales</taxon>
        <taxon>Sclerotiniaceae</taxon>
        <taxon>Monilinia</taxon>
    </lineage>
</organism>
<dbReference type="VEuPathDB" id="FungiDB:MFRU_013g01110"/>
<dbReference type="Proteomes" id="UP000322873">
    <property type="component" value="Unassembled WGS sequence"/>
</dbReference>
<keyword evidence="3" id="KW-1185">Reference proteome</keyword>
<dbReference type="EMBL" id="VICG01000015">
    <property type="protein sequence ID" value="KAA8564529.1"/>
    <property type="molecule type" value="Genomic_DNA"/>
</dbReference>
<name>A0A5M9J9H4_MONFR</name>
<protein>
    <submittedName>
        <fullName evidence="2">Uncharacterized protein</fullName>
    </submittedName>
</protein>
<reference evidence="2 3" key="1">
    <citation type="submission" date="2019-06" db="EMBL/GenBank/DDBJ databases">
        <title>Genome Sequence of the Brown Rot Fungal Pathogen Monilinia fructicola.</title>
        <authorList>
            <person name="De Miccolis Angelini R.M."/>
            <person name="Landi L."/>
            <person name="Abate D."/>
            <person name="Pollastro S."/>
            <person name="Romanazzi G."/>
            <person name="Faretra F."/>
        </authorList>
    </citation>
    <scope>NUCLEOTIDE SEQUENCE [LARGE SCALE GENOMIC DNA]</scope>
    <source>
        <strain evidence="2 3">Mfrc123</strain>
    </source>
</reference>
<evidence type="ECO:0000313" key="3">
    <source>
        <dbReference type="Proteomes" id="UP000322873"/>
    </source>
</evidence>
<evidence type="ECO:0000256" key="1">
    <source>
        <dbReference type="SAM" id="MobiDB-lite"/>
    </source>
</evidence>
<gene>
    <name evidence="2" type="ORF">EYC84_011452</name>
</gene>
<evidence type="ECO:0000313" key="2">
    <source>
        <dbReference type="EMBL" id="KAA8564529.1"/>
    </source>
</evidence>
<sequence>MVQKYTTYECGHKVPQLTSVFTKVKRALSIKRALSTKETQPKGTINKLCGQCQRKLESEQLIASMAEIEEEEAQEKGRKTSQAQESPGGKAKDEPWFDKKAEEQKVEIKFWRDRIDKLVLEEALARKRAQEVLED</sequence>
<feature type="region of interest" description="Disordered" evidence="1">
    <location>
        <begin position="65"/>
        <end position="98"/>
    </location>
</feature>
<accession>A0A5M9J9H4</accession>
<dbReference type="AlphaFoldDB" id="A0A5M9J9H4"/>
<proteinExistence type="predicted"/>
<comment type="caution">
    <text evidence="2">The sequence shown here is derived from an EMBL/GenBank/DDBJ whole genome shotgun (WGS) entry which is preliminary data.</text>
</comment>